<dbReference type="STRING" id="112268.A0A182WMK4"/>
<keyword evidence="6" id="KW-1185">Reference proteome</keyword>
<dbReference type="Proteomes" id="UP000075920">
    <property type="component" value="Unassembled WGS sequence"/>
</dbReference>
<reference evidence="6" key="1">
    <citation type="submission" date="2013-03" db="EMBL/GenBank/DDBJ databases">
        <title>The Genome Sequence of Anopheles minimus MINIMUS1.</title>
        <authorList>
            <consortium name="The Broad Institute Genomics Platform"/>
            <person name="Neafsey D.E."/>
            <person name="Walton C."/>
            <person name="Walker B."/>
            <person name="Young S.K."/>
            <person name="Zeng Q."/>
            <person name="Gargeya S."/>
            <person name="Fitzgerald M."/>
            <person name="Haas B."/>
            <person name="Abouelleil A."/>
            <person name="Allen A.W."/>
            <person name="Alvarado L."/>
            <person name="Arachchi H.M."/>
            <person name="Berlin A.M."/>
            <person name="Chapman S.B."/>
            <person name="Gainer-Dewar J."/>
            <person name="Goldberg J."/>
            <person name="Griggs A."/>
            <person name="Gujja S."/>
            <person name="Hansen M."/>
            <person name="Howarth C."/>
            <person name="Imamovic A."/>
            <person name="Ireland A."/>
            <person name="Larimer J."/>
            <person name="McCowan C."/>
            <person name="Murphy C."/>
            <person name="Pearson M."/>
            <person name="Poon T.W."/>
            <person name="Priest M."/>
            <person name="Roberts A."/>
            <person name="Saif S."/>
            <person name="Shea T."/>
            <person name="Sisk P."/>
            <person name="Sykes S."/>
            <person name="Wortman J."/>
            <person name="Nusbaum C."/>
            <person name="Birren B."/>
        </authorList>
    </citation>
    <scope>NUCLEOTIDE SEQUENCE [LARGE SCALE GENOMIC DNA]</scope>
    <source>
        <strain evidence="6">MINIMUS1</strain>
    </source>
</reference>
<evidence type="ECO:0000313" key="5">
    <source>
        <dbReference type="EnsemblMetazoa" id="AMIN011636-PA"/>
    </source>
</evidence>
<dbReference type="InterPro" id="IPR001303">
    <property type="entry name" value="Aldolase_II/adducin_N"/>
</dbReference>
<dbReference type="InterPro" id="IPR023578">
    <property type="entry name" value="Ras_GEF_dom_sf"/>
</dbReference>
<dbReference type="SUPFAM" id="SSF50729">
    <property type="entry name" value="PH domain-like"/>
    <property type="match status" value="1"/>
</dbReference>
<keyword evidence="2" id="KW-0344">Guanine-nucleotide releasing factor</keyword>
<dbReference type="SMART" id="SM01007">
    <property type="entry name" value="Aldolase_II"/>
    <property type="match status" value="1"/>
</dbReference>
<feature type="compositionally biased region" description="Low complexity" evidence="3">
    <location>
        <begin position="390"/>
        <end position="404"/>
    </location>
</feature>
<protein>
    <recommendedName>
        <fullName evidence="4">Ras-GEF domain-containing protein</fullName>
    </recommendedName>
</protein>
<dbReference type="SUPFAM" id="SSF53639">
    <property type="entry name" value="AraD/HMP-PK domain-like"/>
    <property type="match status" value="1"/>
</dbReference>
<dbReference type="PROSITE" id="PS50009">
    <property type="entry name" value="RASGEF_CAT"/>
    <property type="match status" value="1"/>
</dbReference>
<feature type="compositionally biased region" description="Basic residues" evidence="3">
    <location>
        <begin position="1292"/>
        <end position="1317"/>
    </location>
</feature>
<dbReference type="SUPFAM" id="SSF48366">
    <property type="entry name" value="Ras GEF"/>
    <property type="match status" value="1"/>
</dbReference>
<feature type="region of interest" description="Disordered" evidence="3">
    <location>
        <begin position="1"/>
        <end position="101"/>
    </location>
</feature>
<dbReference type="PANTHER" id="PTHR10672:SF3">
    <property type="entry name" value="PROTEIN HU-LI TAI SHAO"/>
    <property type="match status" value="1"/>
</dbReference>
<dbReference type="InterPro" id="IPR001895">
    <property type="entry name" value="RASGEF_cat_dom"/>
</dbReference>
<feature type="compositionally biased region" description="Polar residues" evidence="3">
    <location>
        <begin position="52"/>
        <end position="65"/>
    </location>
</feature>
<evidence type="ECO:0000313" key="6">
    <source>
        <dbReference type="Proteomes" id="UP000075920"/>
    </source>
</evidence>
<dbReference type="SMART" id="SM00147">
    <property type="entry name" value="RasGEF"/>
    <property type="match status" value="1"/>
</dbReference>
<feature type="compositionally biased region" description="Basic and acidic residues" evidence="3">
    <location>
        <begin position="1234"/>
        <end position="1246"/>
    </location>
</feature>
<evidence type="ECO:0000256" key="2">
    <source>
        <dbReference type="PROSITE-ProRule" id="PRU00168"/>
    </source>
</evidence>
<dbReference type="PANTHER" id="PTHR10672">
    <property type="entry name" value="ADDUCIN"/>
    <property type="match status" value="1"/>
</dbReference>
<evidence type="ECO:0000256" key="1">
    <source>
        <dbReference type="ARBA" id="ARBA00006274"/>
    </source>
</evidence>
<proteinExistence type="inferred from homology"/>
<evidence type="ECO:0000259" key="4">
    <source>
        <dbReference type="PROSITE" id="PS50009"/>
    </source>
</evidence>
<dbReference type="FunFam" id="3.40.225.10:FF:000011">
    <property type="entry name" value="Uncharacterized protein, isoform B"/>
    <property type="match status" value="1"/>
</dbReference>
<feature type="domain" description="Ras-GEF" evidence="4">
    <location>
        <begin position="154"/>
        <end position="390"/>
    </location>
</feature>
<feature type="region of interest" description="Disordered" evidence="3">
    <location>
        <begin position="976"/>
        <end position="1001"/>
    </location>
</feature>
<dbReference type="Pfam" id="PF00617">
    <property type="entry name" value="RasGEF"/>
    <property type="match status" value="1"/>
</dbReference>
<evidence type="ECO:0000256" key="3">
    <source>
        <dbReference type="SAM" id="MobiDB-lite"/>
    </source>
</evidence>
<dbReference type="InterPro" id="IPR011993">
    <property type="entry name" value="PH-like_dom_sf"/>
</dbReference>
<feature type="region of interest" description="Disordered" evidence="3">
    <location>
        <begin position="1196"/>
        <end position="1317"/>
    </location>
</feature>
<dbReference type="Gene3D" id="2.30.29.30">
    <property type="entry name" value="Pleckstrin-homology domain (PH domain)/Phosphotyrosine-binding domain (PTB)"/>
    <property type="match status" value="1"/>
</dbReference>
<dbReference type="Gene3D" id="1.10.840.10">
    <property type="entry name" value="Ras guanine-nucleotide exchange factors catalytic domain"/>
    <property type="match status" value="1"/>
</dbReference>
<dbReference type="GO" id="GO:0005856">
    <property type="term" value="C:cytoskeleton"/>
    <property type="evidence" value="ECO:0007669"/>
    <property type="project" value="TreeGrafter"/>
</dbReference>
<organism evidence="5 6">
    <name type="scientific">Anopheles minimus</name>
    <dbReference type="NCBI Taxonomy" id="112268"/>
    <lineage>
        <taxon>Eukaryota</taxon>
        <taxon>Metazoa</taxon>
        <taxon>Ecdysozoa</taxon>
        <taxon>Arthropoda</taxon>
        <taxon>Hexapoda</taxon>
        <taxon>Insecta</taxon>
        <taxon>Pterygota</taxon>
        <taxon>Neoptera</taxon>
        <taxon>Endopterygota</taxon>
        <taxon>Diptera</taxon>
        <taxon>Nematocera</taxon>
        <taxon>Culicoidea</taxon>
        <taxon>Culicidae</taxon>
        <taxon>Anophelinae</taxon>
        <taxon>Anopheles</taxon>
    </lineage>
</organism>
<dbReference type="CDD" id="cd13310">
    <property type="entry name" value="PH_RalGPS1_2"/>
    <property type="match status" value="1"/>
</dbReference>
<dbReference type="CDD" id="cd00155">
    <property type="entry name" value="RasGEF"/>
    <property type="match status" value="1"/>
</dbReference>
<dbReference type="Pfam" id="PF00596">
    <property type="entry name" value="Aldolase_II"/>
    <property type="match status" value="1"/>
</dbReference>
<feature type="compositionally biased region" description="Basic and acidic residues" evidence="3">
    <location>
        <begin position="79"/>
        <end position="98"/>
    </location>
</feature>
<dbReference type="InterPro" id="IPR036964">
    <property type="entry name" value="RASGEF_cat_dom_sf"/>
</dbReference>
<dbReference type="Gene3D" id="3.40.225.10">
    <property type="entry name" value="Class II aldolase/adducin N-terminal domain"/>
    <property type="match status" value="1"/>
</dbReference>
<accession>A0A182WMK4</accession>
<dbReference type="GO" id="GO:0005886">
    <property type="term" value="C:plasma membrane"/>
    <property type="evidence" value="ECO:0007669"/>
    <property type="project" value="UniProtKB-SubCell"/>
</dbReference>
<dbReference type="GO" id="GO:0007264">
    <property type="term" value="P:small GTPase-mediated signal transduction"/>
    <property type="evidence" value="ECO:0007669"/>
    <property type="project" value="InterPro"/>
</dbReference>
<dbReference type="EnsemblMetazoa" id="AMIN011636-RA">
    <property type="protein sequence ID" value="AMIN011636-PA"/>
    <property type="gene ID" value="AMIN011636"/>
</dbReference>
<dbReference type="GO" id="GO:0014069">
    <property type="term" value="C:postsynaptic density"/>
    <property type="evidence" value="ECO:0007669"/>
    <property type="project" value="TreeGrafter"/>
</dbReference>
<dbReference type="GO" id="GO:0051015">
    <property type="term" value="F:actin filament binding"/>
    <property type="evidence" value="ECO:0007669"/>
    <property type="project" value="TreeGrafter"/>
</dbReference>
<dbReference type="GO" id="GO:0005085">
    <property type="term" value="F:guanyl-nucleotide exchange factor activity"/>
    <property type="evidence" value="ECO:0007669"/>
    <property type="project" value="UniProtKB-KW"/>
</dbReference>
<comment type="similarity">
    <text evidence="1">Belongs to the aldolase class II family. Adducin subfamily.</text>
</comment>
<feature type="compositionally biased region" description="Polar residues" evidence="3">
    <location>
        <begin position="433"/>
        <end position="451"/>
    </location>
</feature>
<dbReference type="InterPro" id="IPR051017">
    <property type="entry name" value="Aldolase-II_Adducin_sf"/>
</dbReference>
<dbReference type="InterPro" id="IPR036409">
    <property type="entry name" value="Aldolase_II/adducin_N_sf"/>
</dbReference>
<feature type="region of interest" description="Disordered" evidence="3">
    <location>
        <begin position="387"/>
        <end position="454"/>
    </location>
</feature>
<sequence>MRYSEIPRELAERQTCKSRVGRDTVKPGRSLSSTGGHNESYDGDGDDGYERFSTSSSADVSQQQVEKALDGSIDAPLIEDGKRKPERSRDRQPLDDKHLCHKATGGSIESLNDGCTATSSFRPWHSYSKKSYSLPPNTTISDVGSIVFSCQQVSPAELAAQITLLDFPIFNAIQPEELTSCGWTKKNKHTLAPNVVGFTKRFNHTTFWTVQEILNGVSPKDRAEIISHFIKVAKKLHDINNLHSLFAVISALKSASVHRLKESWLLVSRKDQQQLDRLSVLFDESDNWAALRKCLNQFKLPGIPYLGIFLTDIIYIDLMHPSKTGEESYARETKMNNVLRVLSSYQSSNYTFISPVPPTLRYLQSRRYIDELQNIFEEDQYKKSLNLEPTATASGTTSVSTVRASKPKPDHSDIGSRSMRTSIALTEGEDSADSTLCVPNTSQHAAPNSRQFIPGHRKCYSLGTNIFYPRSSEQSSASSSASSSRHSKMVDGLSKMRHLLDDSYVEAKRANSIGITGVGGHSSDHESEHPTALQLVELEPITSGNLVEGYLKRKTVLKYGRKPTVASWQRYWVLIWSNTMIYFPPKTFKGNERSNFKKEPSKIFPLEGWTAEESDLPLQDEFFQLVNYNHGHAYRFKSGSNASANRMATETETAAIHTNGGLETVSEEEGTKPRPADIEADMREMERRKRVEAIMNSRLFREELERIVDGQMREGSSTILQQLSDIMGMPAARIGSVFKSSNCVVPINDIRGVESMSYEKGEKILRCKLAATFRLMDLFGWTQGIACQVTARLNADQELFLVNPYGMLYHEITASSLNKVNMQGQIVEHGTTNFGINTSQFTLHSVIHAARPDIRCAIYVAYSSVTAVSALKQGLQPLTKHTALLGEVAFHTYAGALNEPEEKDKLLRSLGPVSKVLLLSNHGALCCGETIEEAFYHVTHMVQACEAQLKLLPVGLENLILIPEETRKAIYDAARKPSGEGHEAATAQTTDNKEGQLSKTPKWRVGGSEFEALMRMLDNAGFRTGYIFRNPLIKGDIPKPRNDIEVPPAVSSLGYLIEEEELFKQGIWRKGDPRKVGDRTRWLNSPNVYQKVEVLETGTPDPKKITKWVAEPSPTHSSTPVKIEHAHQFVPTNTNPREFKRIQQQIKDNRRADKISAGPQSHILEGVSWDEANRLKDANVSAAGDHVVLMGAASKGTDTDFSESEALSSLQISGPAKGASLVSPPSQSEQEDTTAEHHVLRIETKQAPKPSQPEVVLSDGEQVQNGEQSDAHMSTFSHSSKEDISTDGSPKKDKKKKKGLRTPSFLKKRKDKKRVES</sequence>
<reference evidence="5" key="2">
    <citation type="submission" date="2020-05" db="UniProtKB">
        <authorList>
            <consortium name="EnsemblMetazoa"/>
        </authorList>
    </citation>
    <scope>IDENTIFICATION</scope>
    <source>
        <strain evidence="5">MINIMUS1</strain>
    </source>
</reference>
<feature type="compositionally biased region" description="Basic and acidic residues" evidence="3">
    <location>
        <begin position="1"/>
        <end position="26"/>
    </location>
</feature>
<feature type="compositionally biased region" description="Polar residues" evidence="3">
    <location>
        <begin position="1261"/>
        <end position="1278"/>
    </location>
</feature>
<name>A0A182WMK4_9DIPT</name>
<dbReference type="VEuPathDB" id="VectorBase:AMIN011636"/>